<protein>
    <submittedName>
        <fullName evidence="1">Uncharacterized protein</fullName>
    </submittedName>
</protein>
<keyword evidence="2" id="KW-1185">Reference proteome</keyword>
<dbReference type="Proteomes" id="UP001341281">
    <property type="component" value="Chromosome 05"/>
</dbReference>
<proteinExistence type="predicted"/>
<dbReference type="AlphaFoldDB" id="A0AAQ3TN04"/>
<evidence type="ECO:0000313" key="2">
    <source>
        <dbReference type="Proteomes" id="UP001341281"/>
    </source>
</evidence>
<reference evidence="1 2" key="1">
    <citation type="submission" date="2024-02" db="EMBL/GenBank/DDBJ databases">
        <title>High-quality chromosome-scale genome assembly of Pensacola bahiagrass (Paspalum notatum Flugge var. saurae).</title>
        <authorList>
            <person name="Vega J.M."/>
            <person name="Podio M."/>
            <person name="Orjuela J."/>
            <person name="Siena L.A."/>
            <person name="Pessino S.C."/>
            <person name="Combes M.C."/>
            <person name="Mariac C."/>
            <person name="Albertini E."/>
            <person name="Pupilli F."/>
            <person name="Ortiz J.P.A."/>
            <person name="Leblanc O."/>
        </authorList>
    </citation>
    <scope>NUCLEOTIDE SEQUENCE [LARGE SCALE GENOMIC DNA]</scope>
    <source>
        <strain evidence="1">R1</strain>
        <tissue evidence="1">Leaf</tissue>
    </source>
</reference>
<sequence>MAPSPRGGGERVVEAGCGPRVGVVERFEVQPHRGSYDVLGVERSPEARLTHAEMLECSVRSQS</sequence>
<evidence type="ECO:0000313" key="1">
    <source>
        <dbReference type="EMBL" id="WVZ74615.1"/>
    </source>
</evidence>
<organism evidence="1 2">
    <name type="scientific">Paspalum notatum var. saurae</name>
    <dbReference type="NCBI Taxonomy" id="547442"/>
    <lineage>
        <taxon>Eukaryota</taxon>
        <taxon>Viridiplantae</taxon>
        <taxon>Streptophyta</taxon>
        <taxon>Embryophyta</taxon>
        <taxon>Tracheophyta</taxon>
        <taxon>Spermatophyta</taxon>
        <taxon>Magnoliopsida</taxon>
        <taxon>Liliopsida</taxon>
        <taxon>Poales</taxon>
        <taxon>Poaceae</taxon>
        <taxon>PACMAD clade</taxon>
        <taxon>Panicoideae</taxon>
        <taxon>Andropogonodae</taxon>
        <taxon>Paspaleae</taxon>
        <taxon>Paspalinae</taxon>
        <taxon>Paspalum</taxon>
    </lineage>
</organism>
<accession>A0AAQ3TN04</accession>
<name>A0AAQ3TN04_PASNO</name>
<dbReference type="EMBL" id="CP144749">
    <property type="protein sequence ID" value="WVZ74615.1"/>
    <property type="molecule type" value="Genomic_DNA"/>
</dbReference>
<gene>
    <name evidence="1" type="ORF">U9M48_022776</name>
</gene>